<proteinExistence type="predicted"/>
<evidence type="ECO:0000313" key="2">
    <source>
        <dbReference type="Proteomes" id="UP000886523"/>
    </source>
</evidence>
<name>A0A9P6B9G6_9AGAM</name>
<comment type="caution">
    <text evidence="1">The sequence shown here is derived from an EMBL/GenBank/DDBJ whole genome shotgun (WGS) entry which is preliminary data.</text>
</comment>
<evidence type="ECO:0000313" key="1">
    <source>
        <dbReference type="EMBL" id="KAF9520203.1"/>
    </source>
</evidence>
<protein>
    <submittedName>
        <fullName evidence="1">Uncharacterized protein</fullName>
    </submittedName>
</protein>
<accession>A0A9P6B9G6</accession>
<keyword evidence="2" id="KW-1185">Reference proteome</keyword>
<gene>
    <name evidence="1" type="ORF">BS47DRAFT_852088</name>
</gene>
<dbReference type="EMBL" id="MU128913">
    <property type="protein sequence ID" value="KAF9520203.1"/>
    <property type="molecule type" value="Genomic_DNA"/>
</dbReference>
<dbReference type="Proteomes" id="UP000886523">
    <property type="component" value="Unassembled WGS sequence"/>
</dbReference>
<organism evidence="1 2">
    <name type="scientific">Hydnum rufescens UP504</name>
    <dbReference type="NCBI Taxonomy" id="1448309"/>
    <lineage>
        <taxon>Eukaryota</taxon>
        <taxon>Fungi</taxon>
        <taxon>Dikarya</taxon>
        <taxon>Basidiomycota</taxon>
        <taxon>Agaricomycotina</taxon>
        <taxon>Agaricomycetes</taxon>
        <taxon>Cantharellales</taxon>
        <taxon>Hydnaceae</taxon>
        <taxon>Hydnum</taxon>
    </lineage>
</organism>
<dbReference type="AlphaFoldDB" id="A0A9P6B9G6"/>
<reference evidence="1" key="1">
    <citation type="journal article" date="2020" name="Nat. Commun.">
        <title>Large-scale genome sequencing of mycorrhizal fungi provides insights into the early evolution of symbiotic traits.</title>
        <authorList>
            <person name="Miyauchi S."/>
            <person name="Kiss E."/>
            <person name="Kuo A."/>
            <person name="Drula E."/>
            <person name="Kohler A."/>
            <person name="Sanchez-Garcia M."/>
            <person name="Morin E."/>
            <person name="Andreopoulos B."/>
            <person name="Barry K.W."/>
            <person name="Bonito G."/>
            <person name="Buee M."/>
            <person name="Carver A."/>
            <person name="Chen C."/>
            <person name="Cichocki N."/>
            <person name="Clum A."/>
            <person name="Culley D."/>
            <person name="Crous P.W."/>
            <person name="Fauchery L."/>
            <person name="Girlanda M."/>
            <person name="Hayes R.D."/>
            <person name="Keri Z."/>
            <person name="LaButti K."/>
            <person name="Lipzen A."/>
            <person name="Lombard V."/>
            <person name="Magnuson J."/>
            <person name="Maillard F."/>
            <person name="Murat C."/>
            <person name="Nolan M."/>
            <person name="Ohm R.A."/>
            <person name="Pangilinan J."/>
            <person name="Pereira M.F."/>
            <person name="Perotto S."/>
            <person name="Peter M."/>
            <person name="Pfister S."/>
            <person name="Riley R."/>
            <person name="Sitrit Y."/>
            <person name="Stielow J.B."/>
            <person name="Szollosi G."/>
            <person name="Zifcakova L."/>
            <person name="Stursova M."/>
            <person name="Spatafora J.W."/>
            <person name="Tedersoo L."/>
            <person name="Vaario L.M."/>
            <person name="Yamada A."/>
            <person name="Yan M."/>
            <person name="Wang P."/>
            <person name="Xu J."/>
            <person name="Bruns T."/>
            <person name="Baldrian P."/>
            <person name="Vilgalys R."/>
            <person name="Dunand C."/>
            <person name="Henrissat B."/>
            <person name="Grigoriev I.V."/>
            <person name="Hibbett D."/>
            <person name="Nagy L.G."/>
            <person name="Martin F.M."/>
        </authorList>
    </citation>
    <scope>NUCLEOTIDE SEQUENCE</scope>
    <source>
        <strain evidence="1">UP504</strain>
    </source>
</reference>
<sequence>MELFLCFHKTIGWVGRDAELNEKDDILEDIRIRERRYISIVGAKLELARRKDVDWIHFYAPVISKKPRPLVVFFRRLWCVVCAFDGVRPHPKASKVVP</sequence>